<dbReference type="PANTHER" id="PTHR38774:SF1">
    <property type="entry name" value="CYTOPLASMIC PROTEIN"/>
    <property type="match status" value="1"/>
</dbReference>
<dbReference type="Proteomes" id="UP001528411">
    <property type="component" value="Unassembled WGS sequence"/>
</dbReference>
<proteinExistence type="predicted"/>
<sequence length="156" mass="18078">MTAVRRGFGQKYVPNLKKLQHTCTRNYGLLLRLLPMEYNLNQTWVLSISKNLTFELTVTDISRYTESFTLLQVDSQLPVNMKTNIDFRVYHDAQMVEVTGFQKQNWIKANNPYPNPKLHHKDEKVQVNLLLKDWLNLVVNHQASGVDPLVQAPVSL</sequence>
<keyword evidence="2" id="KW-1185">Reference proteome</keyword>
<organism evidence="1 2">
    <name type="scientific">Psychrosphaera algicola</name>
    <dbReference type="NCBI Taxonomy" id="3023714"/>
    <lineage>
        <taxon>Bacteria</taxon>
        <taxon>Pseudomonadati</taxon>
        <taxon>Pseudomonadota</taxon>
        <taxon>Gammaproteobacteria</taxon>
        <taxon>Alteromonadales</taxon>
        <taxon>Pseudoalteromonadaceae</taxon>
        <taxon>Psychrosphaera</taxon>
    </lineage>
</organism>
<dbReference type="PANTHER" id="PTHR38774">
    <property type="entry name" value="CYTOPLASMIC PROTEIN-RELATED"/>
    <property type="match status" value="1"/>
</dbReference>
<comment type="caution">
    <text evidence="1">The sequence shown here is derived from an EMBL/GenBank/DDBJ whole genome shotgun (WGS) entry which is preliminary data.</text>
</comment>
<evidence type="ECO:0000313" key="1">
    <source>
        <dbReference type="EMBL" id="MDC2891161.1"/>
    </source>
</evidence>
<reference evidence="1 2" key="1">
    <citation type="submission" date="2023-01" db="EMBL/GenBank/DDBJ databases">
        <title>Psychrosphaera sp. nov., isolated from marine algae.</title>
        <authorList>
            <person name="Bayburt H."/>
            <person name="Choi B.J."/>
            <person name="Kim J.M."/>
            <person name="Choi D.G."/>
            <person name="Jeon C.O."/>
        </authorList>
    </citation>
    <scope>NUCLEOTIDE SEQUENCE [LARGE SCALE GENOMIC DNA]</scope>
    <source>
        <strain evidence="1 2">G1-22</strain>
    </source>
</reference>
<evidence type="ECO:0000313" key="2">
    <source>
        <dbReference type="Proteomes" id="UP001528411"/>
    </source>
</evidence>
<accession>A0ABT5FJ03</accession>
<dbReference type="InterPro" id="IPR009659">
    <property type="entry name" value="DUF1249"/>
</dbReference>
<dbReference type="Pfam" id="PF06853">
    <property type="entry name" value="DUF1249"/>
    <property type="match status" value="1"/>
</dbReference>
<gene>
    <name evidence="1" type="ORF">PN838_23465</name>
</gene>
<dbReference type="RefSeq" id="WP_215964363.1">
    <property type="nucleotide sequence ID" value="NZ_JAQOMS010000002.1"/>
</dbReference>
<name>A0ABT5FJ03_9GAMM</name>
<protein>
    <submittedName>
        <fullName evidence="1">DUF1249 domain-containing protein</fullName>
    </submittedName>
</protein>
<dbReference type="EMBL" id="JAQOMS010000002">
    <property type="protein sequence ID" value="MDC2891161.1"/>
    <property type="molecule type" value="Genomic_DNA"/>
</dbReference>